<sequence length="190" mass="20773">MTGSPDGDAGLRLALLRGINVGGRNKVPMQALRGHLEDLGYQQVSTYIASGNVFLASDADAATIGSSIEAALSRHFDLDDELVKVLVLGRAQLESVVAHRPADFGEQPELYHCDAIFLMGIEAETALQVFRPREGVDRIWAGDGVIYSQRLSAERTRSRLSAITASPLYKSMTIRSWKTTLKLWEMLSAP</sequence>
<reference evidence="1 2" key="1">
    <citation type="submission" date="2019-08" db="EMBL/GenBank/DDBJ databases">
        <title>Arthrobacter sp. nov., isolated from plateau pika and Tibetan wild ass.</title>
        <authorList>
            <person name="Ge Y."/>
        </authorList>
    </citation>
    <scope>NUCLEOTIDE SEQUENCE [LARGE SCALE GENOMIC DNA]</scope>
    <source>
        <strain evidence="1 2">785</strain>
    </source>
</reference>
<dbReference type="AlphaFoldDB" id="A0A5N6MQY0"/>
<comment type="caution">
    <text evidence="1">The sequence shown here is derived from an EMBL/GenBank/DDBJ whole genome shotgun (WGS) entry which is preliminary data.</text>
</comment>
<dbReference type="Gene3D" id="3.30.70.1260">
    <property type="entry name" value="bacterial protein sp0830 like"/>
    <property type="match status" value="1"/>
</dbReference>
<dbReference type="RefSeq" id="WP_152271922.1">
    <property type="nucleotide sequence ID" value="NZ_VTFX01000003.1"/>
</dbReference>
<accession>A0A5N6MQY0</accession>
<organism evidence="1 2">
    <name type="scientific">Arthrobacter yangruifuii</name>
    <dbReference type="NCBI Taxonomy" id="2606616"/>
    <lineage>
        <taxon>Bacteria</taxon>
        <taxon>Bacillati</taxon>
        <taxon>Actinomycetota</taxon>
        <taxon>Actinomycetes</taxon>
        <taxon>Micrococcales</taxon>
        <taxon>Micrococcaceae</taxon>
        <taxon>Arthrobacter</taxon>
    </lineage>
</organism>
<dbReference type="InterPro" id="IPR012545">
    <property type="entry name" value="DUF1697"/>
</dbReference>
<keyword evidence="2" id="KW-1185">Reference proteome</keyword>
<dbReference type="EMBL" id="VTFX01000003">
    <property type="protein sequence ID" value="KAD3720550.1"/>
    <property type="molecule type" value="Genomic_DNA"/>
</dbReference>
<dbReference type="Gene3D" id="3.30.70.1280">
    <property type="entry name" value="SP0830-like domains"/>
    <property type="match status" value="1"/>
</dbReference>
<evidence type="ECO:0000313" key="2">
    <source>
        <dbReference type="Proteomes" id="UP000326852"/>
    </source>
</evidence>
<gene>
    <name evidence="1" type="ORF">GD627_06985</name>
</gene>
<dbReference type="SUPFAM" id="SSF160379">
    <property type="entry name" value="SP0830-like"/>
    <property type="match status" value="1"/>
</dbReference>
<protein>
    <submittedName>
        <fullName evidence="1">DUF1697 domain-containing protein</fullName>
    </submittedName>
</protein>
<dbReference type="PANTHER" id="PTHR36439:SF1">
    <property type="entry name" value="DUF1697 DOMAIN-CONTAINING PROTEIN"/>
    <property type="match status" value="1"/>
</dbReference>
<evidence type="ECO:0000313" key="1">
    <source>
        <dbReference type="EMBL" id="KAD3720550.1"/>
    </source>
</evidence>
<proteinExistence type="predicted"/>
<dbReference type="Proteomes" id="UP000326852">
    <property type="component" value="Unassembled WGS sequence"/>
</dbReference>
<name>A0A5N6MQY0_9MICC</name>
<dbReference type="Pfam" id="PF08002">
    <property type="entry name" value="DUF1697"/>
    <property type="match status" value="1"/>
</dbReference>
<dbReference type="PIRSF" id="PIRSF008502">
    <property type="entry name" value="UCP008502"/>
    <property type="match status" value="1"/>
</dbReference>
<dbReference type="PANTHER" id="PTHR36439">
    <property type="entry name" value="BLL4334 PROTEIN"/>
    <property type="match status" value="1"/>
</dbReference>